<keyword evidence="3" id="KW-1185">Reference proteome</keyword>
<dbReference type="AlphaFoldDB" id="A0A840WRR3"/>
<evidence type="ECO:0000256" key="1">
    <source>
        <dbReference type="SAM" id="Phobius"/>
    </source>
</evidence>
<accession>A0A840WRR3</accession>
<name>A0A840WRR3_9ACTN</name>
<dbReference type="Proteomes" id="UP000579647">
    <property type="component" value="Unassembled WGS sequence"/>
</dbReference>
<dbReference type="GO" id="GO:0003700">
    <property type="term" value="F:DNA-binding transcription factor activity"/>
    <property type="evidence" value="ECO:0007669"/>
    <property type="project" value="InterPro"/>
</dbReference>
<proteinExistence type="predicted"/>
<comment type="caution">
    <text evidence="2">The sequence shown here is derived from an EMBL/GenBank/DDBJ whole genome shotgun (WGS) entry which is preliminary data.</text>
</comment>
<feature type="transmembrane region" description="Helical" evidence="1">
    <location>
        <begin position="156"/>
        <end position="177"/>
    </location>
</feature>
<dbReference type="EMBL" id="JACHDO010000001">
    <property type="protein sequence ID" value="MBB5494595.1"/>
    <property type="molecule type" value="Genomic_DNA"/>
</dbReference>
<dbReference type="Gene3D" id="1.10.1740.10">
    <property type="match status" value="1"/>
</dbReference>
<dbReference type="GO" id="GO:0006352">
    <property type="term" value="P:DNA-templated transcription initiation"/>
    <property type="evidence" value="ECO:0007669"/>
    <property type="project" value="InterPro"/>
</dbReference>
<organism evidence="2 3">
    <name type="scientific">Nocardiopsis metallicus</name>
    <dbReference type="NCBI Taxonomy" id="179819"/>
    <lineage>
        <taxon>Bacteria</taxon>
        <taxon>Bacillati</taxon>
        <taxon>Actinomycetota</taxon>
        <taxon>Actinomycetes</taxon>
        <taxon>Streptosporangiales</taxon>
        <taxon>Nocardiopsidaceae</taxon>
        <taxon>Nocardiopsis</taxon>
    </lineage>
</organism>
<sequence length="202" mass="22331">MTDRDLLYVLSSGRVPPADAYSRLLDAYGEELYRRCILVLRDRDAAHVVLRDTLIVARAHIGRLPDPELLGEWLHAVTEAECVRYRQLRAPWPGDCRPLSLPERTEMVRARVLNGMSGPELHGYRIHVAARADRFGDDGFPLRPETPRFPAGLSPVPLVVAVLCALLVLALAGYALVRDPVHELGTDEVLLSCGDPQGAVRA</sequence>
<protein>
    <submittedName>
        <fullName evidence="2">Uncharacterized protein</fullName>
    </submittedName>
</protein>
<reference evidence="2 3" key="1">
    <citation type="submission" date="2020-08" db="EMBL/GenBank/DDBJ databases">
        <title>Sequencing the genomes of 1000 actinobacteria strains.</title>
        <authorList>
            <person name="Klenk H.-P."/>
        </authorList>
    </citation>
    <scope>NUCLEOTIDE SEQUENCE [LARGE SCALE GENOMIC DNA]</scope>
    <source>
        <strain evidence="2 3">DSM 44598</strain>
    </source>
</reference>
<dbReference type="RefSeq" id="WP_184368304.1">
    <property type="nucleotide sequence ID" value="NZ_BAAAKM010000091.1"/>
</dbReference>
<evidence type="ECO:0000313" key="3">
    <source>
        <dbReference type="Proteomes" id="UP000579647"/>
    </source>
</evidence>
<dbReference type="InterPro" id="IPR013325">
    <property type="entry name" value="RNA_pol_sigma_r2"/>
</dbReference>
<keyword evidence="1" id="KW-0812">Transmembrane</keyword>
<evidence type="ECO:0000313" key="2">
    <source>
        <dbReference type="EMBL" id="MBB5494595.1"/>
    </source>
</evidence>
<gene>
    <name evidence="2" type="ORF">HNR07_005732</name>
</gene>
<keyword evidence="1" id="KW-0472">Membrane</keyword>
<dbReference type="SUPFAM" id="SSF88946">
    <property type="entry name" value="Sigma2 domain of RNA polymerase sigma factors"/>
    <property type="match status" value="1"/>
</dbReference>
<keyword evidence="1" id="KW-1133">Transmembrane helix</keyword>